<proteinExistence type="evidence at transcript level"/>
<dbReference type="RefSeq" id="WP_066149755.1">
    <property type="nucleotide sequence ID" value="NZ_CP020814.1"/>
</dbReference>
<dbReference type="AlphaFoldDB" id="A0A1X9MBQ3"/>
<sequence>MAKPDNRNDNVEKLQQMKENTEHNIEAAEESLAHTEMKEEQKQSIKEKNQRRIESIRGFEAEIADEMQARKNGYQDDK</sequence>
<comment type="subcellular location">
    <subcellularLocation>
        <location evidence="1">Spore core</location>
    </subcellularLocation>
</comment>
<dbReference type="Proteomes" id="UP000193006">
    <property type="component" value="Chromosome"/>
</dbReference>
<dbReference type="NCBIfam" id="TIGR03090">
    <property type="entry name" value="SASP_tlp"/>
    <property type="match status" value="1"/>
</dbReference>
<reference evidence="3 4" key="1">
    <citation type="submission" date="2017-04" db="EMBL/GenBank/DDBJ databases">
        <title>Bacillus krulwichiae AM31D Genome sequencing and assembly.</title>
        <authorList>
            <person name="Krulwich T.A."/>
            <person name="Anastor L."/>
            <person name="Ehrlich R."/>
            <person name="Ehrlich G.D."/>
            <person name="Janto B."/>
        </authorList>
    </citation>
    <scope>NUCLEOTIDE SEQUENCE [LARGE SCALE GENOMIC DNA]</scope>
    <source>
        <strain evidence="3 4">AM31D</strain>
    </source>
</reference>
<protein>
    <recommendedName>
        <fullName evidence="1">Small, acid-soluble spore protein Tlp</fullName>
    </recommendedName>
</protein>
<evidence type="ECO:0000256" key="1">
    <source>
        <dbReference type="HAMAP-Rule" id="MF_01506"/>
    </source>
</evidence>
<comment type="similarity">
    <text evidence="1">Belongs to the Tlp family.</text>
</comment>
<dbReference type="GO" id="GO:0030436">
    <property type="term" value="P:asexual sporulation"/>
    <property type="evidence" value="ECO:0007669"/>
    <property type="project" value="UniProtKB-UniRule"/>
</dbReference>
<dbReference type="EMBL" id="CP020814">
    <property type="protein sequence ID" value="ARK30828.1"/>
    <property type="molecule type" value="Genomic_DNA"/>
</dbReference>
<evidence type="ECO:0000256" key="2">
    <source>
        <dbReference type="SAM" id="MobiDB-lite"/>
    </source>
</evidence>
<evidence type="ECO:0000313" key="4">
    <source>
        <dbReference type="Proteomes" id="UP000193006"/>
    </source>
</evidence>
<dbReference type="HAMAP" id="MF_01506">
    <property type="entry name" value="Tlp"/>
    <property type="match status" value="1"/>
</dbReference>
<dbReference type="InterPro" id="IPR017524">
    <property type="entry name" value="SASP_thioredoxin-like"/>
</dbReference>
<gene>
    <name evidence="1 3" type="primary">tlp</name>
    <name evidence="3" type="ORF">BkAM31D_13810</name>
</gene>
<keyword evidence="1" id="KW-0749">Sporulation</keyword>
<comment type="induction">
    <text evidence="1">Expressed only in the forespore compartment of sporulating cells.</text>
</comment>
<organism evidence="3 4">
    <name type="scientific">Halalkalibacter krulwichiae</name>
    <dbReference type="NCBI Taxonomy" id="199441"/>
    <lineage>
        <taxon>Bacteria</taxon>
        <taxon>Bacillati</taxon>
        <taxon>Bacillota</taxon>
        <taxon>Bacilli</taxon>
        <taxon>Bacillales</taxon>
        <taxon>Bacillaceae</taxon>
        <taxon>Halalkalibacter</taxon>
    </lineage>
</organism>
<dbReference type="Pfam" id="PF19824">
    <property type="entry name" value="Tlp"/>
    <property type="match status" value="1"/>
</dbReference>
<dbReference type="GO" id="GO:0030435">
    <property type="term" value="P:sporulation resulting in formation of a cellular spore"/>
    <property type="evidence" value="ECO:0007669"/>
    <property type="project" value="UniProtKB-KW"/>
</dbReference>
<feature type="region of interest" description="Disordered" evidence="2">
    <location>
        <begin position="1"/>
        <end position="51"/>
    </location>
</feature>
<evidence type="ECO:0000313" key="3">
    <source>
        <dbReference type="EMBL" id="ARK30828.1"/>
    </source>
</evidence>
<dbReference type="STRING" id="199441.BkAM31D_13810"/>
<accession>A0A1X9MBQ3</accession>
<keyword evidence="4" id="KW-1185">Reference proteome</keyword>
<name>A0A1X9MBQ3_9BACI</name>
<dbReference type="KEGG" id="bkw:BkAM31D_13810"/>